<evidence type="ECO:0000313" key="11">
    <source>
        <dbReference type="Proteomes" id="UP000251314"/>
    </source>
</evidence>
<keyword evidence="2" id="KW-0647">Proteasome</keyword>
<dbReference type="Proteomes" id="UP000251314">
    <property type="component" value="Unassembled WGS sequence"/>
</dbReference>
<feature type="region of interest" description="Disordered" evidence="3">
    <location>
        <begin position="199"/>
        <end position="236"/>
    </location>
</feature>
<dbReference type="Proteomes" id="UP000735874">
    <property type="component" value="Unassembled WGS sequence"/>
</dbReference>
<dbReference type="VEuPathDB" id="FungiDB:PC110_g1546"/>
<dbReference type="GO" id="GO:0000502">
    <property type="term" value="C:proteasome complex"/>
    <property type="evidence" value="ECO:0007669"/>
    <property type="project" value="UniProtKB-KW"/>
</dbReference>
<dbReference type="Proteomes" id="UP000736787">
    <property type="component" value="Unassembled WGS sequence"/>
</dbReference>
<organism evidence="10 11">
    <name type="scientific">Phytophthora cactorum</name>
    <dbReference type="NCBI Taxonomy" id="29920"/>
    <lineage>
        <taxon>Eukaryota</taxon>
        <taxon>Sar</taxon>
        <taxon>Stramenopiles</taxon>
        <taxon>Oomycota</taxon>
        <taxon>Peronosporomycetes</taxon>
        <taxon>Peronosporales</taxon>
        <taxon>Peronosporaceae</taxon>
        <taxon>Phytophthora</taxon>
    </lineage>
</organism>
<dbReference type="GO" id="GO:0004866">
    <property type="term" value="F:endopeptidase inhibitor activity"/>
    <property type="evidence" value="ECO:0007669"/>
    <property type="project" value="InterPro"/>
</dbReference>
<dbReference type="InterPro" id="IPR045128">
    <property type="entry name" value="PI31-like"/>
</dbReference>
<evidence type="ECO:0000313" key="9">
    <source>
        <dbReference type="EMBL" id="KAG3225696.1"/>
    </source>
</evidence>
<accession>A0A329T0E6</accession>
<feature type="domain" description="PI31 proteasome regulator N-terminal" evidence="4">
    <location>
        <begin position="72"/>
        <end position="169"/>
    </location>
</feature>
<dbReference type="Gene3D" id="3.40.1000.30">
    <property type="match status" value="1"/>
</dbReference>
<feature type="compositionally biased region" description="Low complexity" evidence="3">
    <location>
        <begin position="40"/>
        <end position="54"/>
    </location>
</feature>
<feature type="region of interest" description="Disordered" evidence="3">
    <location>
        <begin position="290"/>
        <end position="350"/>
    </location>
</feature>
<evidence type="ECO:0000313" key="8">
    <source>
        <dbReference type="EMBL" id="KAG2999160.1"/>
    </source>
</evidence>
<dbReference type="AlphaFoldDB" id="A0A329T0E6"/>
<evidence type="ECO:0000313" key="6">
    <source>
        <dbReference type="EMBL" id="KAG2943000.1"/>
    </source>
</evidence>
<feature type="compositionally biased region" description="Gly residues" evidence="3">
    <location>
        <begin position="328"/>
        <end position="339"/>
    </location>
</feature>
<comment type="caution">
    <text evidence="10">The sequence shown here is derived from an EMBL/GenBank/DDBJ whole genome shotgun (WGS) entry which is preliminary data.</text>
</comment>
<dbReference type="EMBL" id="RCMK01000003">
    <property type="protein sequence ID" value="KAG2955662.1"/>
    <property type="molecule type" value="Genomic_DNA"/>
</dbReference>
<dbReference type="EMBL" id="RCMV01000077">
    <property type="protein sequence ID" value="KAG3225696.1"/>
    <property type="molecule type" value="Genomic_DNA"/>
</dbReference>
<evidence type="ECO:0000259" key="4">
    <source>
        <dbReference type="Pfam" id="PF11566"/>
    </source>
</evidence>
<dbReference type="OrthoDB" id="68090at2759"/>
<dbReference type="EMBL" id="RCML01000010">
    <property type="protein sequence ID" value="KAG2999160.1"/>
    <property type="molecule type" value="Genomic_DNA"/>
</dbReference>
<dbReference type="PANTHER" id="PTHR13266:SF1">
    <property type="entry name" value="PROTEASOME INHIBITOR PI31 SUBUNIT"/>
    <property type="match status" value="1"/>
</dbReference>
<dbReference type="GO" id="GO:0070628">
    <property type="term" value="F:proteasome binding"/>
    <property type="evidence" value="ECO:0007669"/>
    <property type="project" value="InterPro"/>
</dbReference>
<proteinExistence type="inferred from homology"/>
<dbReference type="GO" id="GO:0043161">
    <property type="term" value="P:proteasome-mediated ubiquitin-dependent protein catabolic process"/>
    <property type="evidence" value="ECO:0007669"/>
    <property type="project" value="InterPro"/>
</dbReference>
<dbReference type="Proteomes" id="UP000774804">
    <property type="component" value="Unassembled WGS sequence"/>
</dbReference>
<dbReference type="EMBL" id="MJFZ01000018">
    <property type="protein sequence ID" value="RAW42275.1"/>
    <property type="molecule type" value="Genomic_DNA"/>
</dbReference>
<evidence type="ECO:0000256" key="2">
    <source>
        <dbReference type="ARBA" id="ARBA00022942"/>
    </source>
</evidence>
<sequence>MADEQLQRDQAQLRAAINSVSSEALKTHMLEALSAFNASTSSTQSTSGADAAQSENDKSDAIASKLREKAVTVQKPRDALFVAIHALLLEAGYKLSAGASSQFTLPENWDANSANGLFNAAYIHPNDDSIKFSLQSLFVGGKFEVYISDDKDHTHSIELSVDHFIAPGESTAPISAAGLLRNLNTLREKFTPFAENIRPAKKKEAAPTVSSPGFLRPPDRDDRGYGVPSPSRFPPVGGGDAFPPGLSGGNPDMLVGPGHPLFGHRGDPSMGPVPGARFDPFGPSIDPLGPSGGFRPPSRGPAPTMPFGGPGPDHLRMPRDDDMDPGFGFSGGRRGGGGFSQPFGSDHSFF</sequence>
<dbReference type="PANTHER" id="PTHR13266">
    <property type="entry name" value="PROTEASOME INHIBITOR"/>
    <property type="match status" value="1"/>
</dbReference>
<reference evidence="5" key="2">
    <citation type="submission" date="2018-10" db="EMBL/GenBank/DDBJ databases">
        <title>Effector identification in a new, highly contiguous assembly of the strawberry crown rot pathogen Phytophthora cactorum.</title>
        <authorList>
            <person name="Armitage A.D."/>
            <person name="Nellist C.F."/>
            <person name="Bates H."/>
            <person name="Vickerstaff R.J."/>
            <person name="Harrison R.J."/>
        </authorList>
    </citation>
    <scope>NUCLEOTIDE SEQUENCE</scope>
    <source>
        <strain evidence="5">15-7</strain>
        <strain evidence="6">4032</strain>
        <strain evidence="7">4040</strain>
        <strain evidence="8">P415</strain>
        <strain evidence="9">P421</strain>
    </source>
</reference>
<name>A0A329T0E6_9STRA</name>
<keyword evidence="11" id="KW-1185">Reference proteome</keyword>
<gene>
    <name evidence="10" type="ORF">PC110_g1546</name>
    <name evidence="5" type="ORF">PC113_g1331</name>
    <name evidence="6" type="ORF">PC115_g1086</name>
    <name evidence="7" type="ORF">PC117_g236</name>
    <name evidence="8" type="ORF">PC118_g912</name>
    <name evidence="9" type="ORF">PC129_g3708</name>
</gene>
<dbReference type="Proteomes" id="UP000760860">
    <property type="component" value="Unassembled WGS sequence"/>
</dbReference>
<dbReference type="EMBL" id="RCMI01000013">
    <property type="protein sequence ID" value="KAG2943000.1"/>
    <property type="molecule type" value="Genomic_DNA"/>
</dbReference>
<evidence type="ECO:0000313" key="10">
    <source>
        <dbReference type="EMBL" id="RAW42275.1"/>
    </source>
</evidence>
<dbReference type="Pfam" id="PF11566">
    <property type="entry name" value="PI31_Prot_N"/>
    <property type="match status" value="1"/>
</dbReference>
<protein>
    <recommendedName>
        <fullName evidence="4">PI31 proteasome regulator N-terminal domain-containing protein</fullName>
    </recommendedName>
</protein>
<dbReference type="STRING" id="29920.A0A329T0E6"/>
<feature type="region of interest" description="Disordered" evidence="3">
    <location>
        <begin position="40"/>
        <end position="59"/>
    </location>
</feature>
<comment type="similarity">
    <text evidence="1">Belongs to the proteasome inhibitor PI31 family.</text>
</comment>
<dbReference type="InterPro" id="IPR021625">
    <property type="entry name" value="PI31_Prot_N"/>
</dbReference>
<evidence type="ECO:0000256" key="3">
    <source>
        <dbReference type="SAM" id="MobiDB-lite"/>
    </source>
</evidence>
<evidence type="ECO:0000313" key="5">
    <source>
        <dbReference type="EMBL" id="KAG2868146.1"/>
    </source>
</evidence>
<dbReference type="EMBL" id="RCMG01000015">
    <property type="protein sequence ID" value="KAG2868146.1"/>
    <property type="molecule type" value="Genomic_DNA"/>
</dbReference>
<reference evidence="10 11" key="1">
    <citation type="submission" date="2018-01" db="EMBL/GenBank/DDBJ databases">
        <title>Draft genome of the strawberry crown rot pathogen Phytophthora cactorum.</title>
        <authorList>
            <person name="Armitage A.D."/>
            <person name="Lysoe E."/>
            <person name="Nellist C.F."/>
            <person name="Harrison R.J."/>
            <person name="Brurberg M.B."/>
        </authorList>
    </citation>
    <scope>NUCLEOTIDE SEQUENCE [LARGE SCALE GENOMIC DNA]</scope>
    <source>
        <strain evidence="10 11">10300</strain>
    </source>
</reference>
<evidence type="ECO:0000256" key="1">
    <source>
        <dbReference type="ARBA" id="ARBA00006405"/>
    </source>
</evidence>
<evidence type="ECO:0000313" key="7">
    <source>
        <dbReference type="EMBL" id="KAG2955662.1"/>
    </source>
</evidence>
<dbReference type="Proteomes" id="UP000697107">
    <property type="component" value="Unassembled WGS sequence"/>
</dbReference>